<evidence type="ECO:0000313" key="1">
    <source>
        <dbReference type="EMBL" id="AGB16640.1"/>
    </source>
</evidence>
<dbReference type="Proteomes" id="UP000010846">
    <property type="component" value="Chromosome"/>
</dbReference>
<organism evidence="1 2">
    <name type="scientific">Halovivax ruber (strain DSM 18193 / JCM 13892 / XH-70)</name>
    <dbReference type="NCBI Taxonomy" id="797302"/>
    <lineage>
        <taxon>Archaea</taxon>
        <taxon>Methanobacteriati</taxon>
        <taxon>Methanobacteriota</taxon>
        <taxon>Stenosarchaea group</taxon>
        <taxon>Halobacteria</taxon>
        <taxon>Halobacteriales</taxon>
        <taxon>Natrialbaceae</taxon>
        <taxon>Halovivax</taxon>
    </lineage>
</organism>
<name>L0IAL7_HALRX</name>
<gene>
    <name evidence="1" type="ordered locus">Halru_2046</name>
</gene>
<dbReference type="eggNOG" id="arCOG06787">
    <property type="taxonomic scope" value="Archaea"/>
</dbReference>
<dbReference type="OrthoDB" id="189742at2157"/>
<reference evidence="1" key="1">
    <citation type="submission" date="2011-09" db="EMBL/GenBank/DDBJ databases">
        <title>Complete sequence of Halovivax ruber XH-70.</title>
        <authorList>
            <consortium name="US DOE Joint Genome Institute"/>
            <person name="Lucas S."/>
            <person name="Han J."/>
            <person name="Lapidus A."/>
            <person name="Cheng J.-F."/>
            <person name="Goodwin L."/>
            <person name="Pitluck S."/>
            <person name="Peters L."/>
            <person name="Mikhailova N."/>
            <person name="Davenport K."/>
            <person name="Detter J.C."/>
            <person name="Han C."/>
            <person name="Tapia R."/>
            <person name="Land M."/>
            <person name="Hauser L."/>
            <person name="Kyrpides N."/>
            <person name="Ivanova N."/>
            <person name="Pagani I."/>
            <person name="Sproer C."/>
            <person name="Anderson I."/>
            <person name="Woyke T."/>
        </authorList>
    </citation>
    <scope>NUCLEOTIDE SEQUENCE</scope>
    <source>
        <strain evidence="1">XH-70</strain>
    </source>
</reference>
<dbReference type="HOGENOM" id="CLU_130793_0_0_2"/>
<sequence length="127" mass="14703">MNRSKRANHFGTICEKRMAAKRRFDLERASWHDARFGNGTPVEIKSTMLEHSDGQPGNFKVYHAYHRKLRRHDGWYCFVVYRPHGRSGCTVVKDKMVKAANLPLLRWHGGGDHRDTQQAKIAICDVL</sequence>
<proteinExistence type="predicted"/>
<evidence type="ECO:0000313" key="2">
    <source>
        <dbReference type="Proteomes" id="UP000010846"/>
    </source>
</evidence>
<accession>L0IAL7</accession>
<evidence type="ECO:0008006" key="3">
    <source>
        <dbReference type="Google" id="ProtNLM"/>
    </source>
</evidence>
<dbReference type="RefSeq" id="WP_015301254.1">
    <property type="nucleotide sequence ID" value="NC_019964.1"/>
</dbReference>
<dbReference type="InterPro" id="IPR058715">
    <property type="entry name" value="PDDEXK_nuclease-rel"/>
</dbReference>
<dbReference type="Pfam" id="PF25941">
    <property type="entry name" value="PDDEXK_16"/>
    <property type="match status" value="1"/>
</dbReference>
<dbReference type="EMBL" id="CP003050">
    <property type="protein sequence ID" value="AGB16640.1"/>
    <property type="molecule type" value="Genomic_DNA"/>
</dbReference>
<keyword evidence="2" id="KW-1185">Reference proteome</keyword>
<dbReference type="AlphaFoldDB" id="L0IAL7"/>
<dbReference type="KEGG" id="hru:Halru_2046"/>
<dbReference type="STRING" id="797302.Halru_2046"/>
<dbReference type="GeneID" id="14376554"/>
<protein>
    <recommendedName>
        <fullName evidence="3">PD(D/E)XK endonuclease domain-containing protein</fullName>
    </recommendedName>
</protein>